<feature type="compositionally biased region" description="Polar residues" evidence="1">
    <location>
        <begin position="1"/>
        <end position="14"/>
    </location>
</feature>
<accession>A0A8J3X2V4</accession>
<name>A0A8J3X2V4_9ACTN</name>
<reference evidence="2" key="1">
    <citation type="submission" date="2021-01" db="EMBL/GenBank/DDBJ databases">
        <title>Whole genome shotgun sequence of Planosporangium mesophilum NBRC 109066.</title>
        <authorList>
            <person name="Komaki H."/>
            <person name="Tamura T."/>
        </authorList>
    </citation>
    <scope>NUCLEOTIDE SEQUENCE</scope>
    <source>
        <strain evidence="2">NBRC 109066</strain>
    </source>
</reference>
<sequence length="87" mass="9027">MRATPMQKTASFTGSGRLIGPSPWSSPYGWCRRNGSGTVSSSPTDCPCPTATPETRVGCAQVFLPVTGMAKARLEISTRPAGSVPVA</sequence>
<protein>
    <submittedName>
        <fullName evidence="2">Uncharacterized protein</fullName>
    </submittedName>
</protein>
<comment type="caution">
    <text evidence="2">The sequence shown here is derived from an EMBL/GenBank/DDBJ whole genome shotgun (WGS) entry which is preliminary data.</text>
</comment>
<organism evidence="2 3">
    <name type="scientific">Planosporangium mesophilum</name>
    <dbReference type="NCBI Taxonomy" id="689768"/>
    <lineage>
        <taxon>Bacteria</taxon>
        <taxon>Bacillati</taxon>
        <taxon>Actinomycetota</taxon>
        <taxon>Actinomycetes</taxon>
        <taxon>Micromonosporales</taxon>
        <taxon>Micromonosporaceae</taxon>
        <taxon>Planosporangium</taxon>
    </lineage>
</organism>
<dbReference type="EMBL" id="BOON01000041">
    <property type="protein sequence ID" value="GII24814.1"/>
    <property type="molecule type" value="Genomic_DNA"/>
</dbReference>
<dbReference type="Proteomes" id="UP000599074">
    <property type="component" value="Unassembled WGS sequence"/>
</dbReference>
<keyword evidence="3" id="KW-1185">Reference proteome</keyword>
<gene>
    <name evidence="2" type="ORF">Pme01_44110</name>
</gene>
<proteinExistence type="predicted"/>
<feature type="region of interest" description="Disordered" evidence="1">
    <location>
        <begin position="1"/>
        <end position="23"/>
    </location>
</feature>
<evidence type="ECO:0000313" key="2">
    <source>
        <dbReference type="EMBL" id="GII24814.1"/>
    </source>
</evidence>
<evidence type="ECO:0000313" key="3">
    <source>
        <dbReference type="Proteomes" id="UP000599074"/>
    </source>
</evidence>
<dbReference type="AlphaFoldDB" id="A0A8J3X2V4"/>
<evidence type="ECO:0000256" key="1">
    <source>
        <dbReference type="SAM" id="MobiDB-lite"/>
    </source>
</evidence>